<keyword evidence="2" id="KW-1185">Reference proteome</keyword>
<reference evidence="1 2" key="2">
    <citation type="journal article" date="2022" name="Mol. Biol. Evol.">
        <title>Comparative Genomics Reveals Insights into the Divergent Evolution of Astigmatic Mites and Household Pest Adaptations.</title>
        <authorList>
            <person name="Xiong Q."/>
            <person name="Wan A.T."/>
            <person name="Liu X."/>
            <person name="Fung C.S."/>
            <person name="Xiao X."/>
            <person name="Malainual N."/>
            <person name="Hou J."/>
            <person name="Wang L."/>
            <person name="Wang M."/>
            <person name="Yang K.Y."/>
            <person name="Cui Y."/>
            <person name="Leung E.L."/>
            <person name="Nong W."/>
            <person name="Shin S.K."/>
            <person name="Au S.W."/>
            <person name="Jeong K.Y."/>
            <person name="Chew F.T."/>
            <person name="Hui J.H."/>
            <person name="Leung T.F."/>
            <person name="Tungtrongchitr A."/>
            <person name="Zhong N."/>
            <person name="Liu Z."/>
            <person name="Tsui S.K."/>
        </authorList>
    </citation>
    <scope>NUCLEOTIDE SEQUENCE [LARGE SCALE GENOMIC DNA]</scope>
    <source>
        <strain evidence="1">Derp</strain>
    </source>
</reference>
<evidence type="ECO:0000313" key="1">
    <source>
        <dbReference type="EMBL" id="KAH9420888.1"/>
    </source>
</evidence>
<comment type="caution">
    <text evidence="1">The sequence shown here is derived from an EMBL/GenBank/DDBJ whole genome shotgun (WGS) entry which is preliminary data.</text>
</comment>
<protein>
    <submittedName>
        <fullName evidence="1">Uncharacterized protein</fullName>
    </submittedName>
</protein>
<name>A0ABQ8JEL8_DERPT</name>
<dbReference type="EMBL" id="NJHN03000047">
    <property type="protein sequence ID" value="KAH9420888.1"/>
    <property type="molecule type" value="Genomic_DNA"/>
</dbReference>
<reference evidence="1 2" key="1">
    <citation type="journal article" date="2018" name="J. Allergy Clin. Immunol.">
        <title>High-quality assembly of Dermatophagoides pteronyssinus genome and transcriptome reveals a wide range of novel allergens.</title>
        <authorList>
            <person name="Liu X.Y."/>
            <person name="Yang K.Y."/>
            <person name="Wang M.Q."/>
            <person name="Kwok J.S."/>
            <person name="Zeng X."/>
            <person name="Yang Z."/>
            <person name="Xiao X.J."/>
            <person name="Lau C.P."/>
            <person name="Li Y."/>
            <person name="Huang Z.M."/>
            <person name="Ba J.G."/>
            <person name="Yim A.K."/>
            <person name="Ouyang C.Y."/>
            <person name="Ngai S.M."/>
            <person name="Chan T.F."/>
            <person name="Leung E.L."/>
            <person name="Liu L."/>
            <person name="Liu Z.G."/>
            <person name="Tsui S.K."/>
        </authorList>
    </citation>
    <scope>NUCLEOTIDE SEQUENCE [LARGE SCALE GENOMIC DNA]</scope>
    <source>
        <strain evidence="1">Derp</strain>
    </source>
</reference>
<dbReference type="Proteomes" id="UP000887458">
    <property type="component" value="Unassembled WGS sequence"/>
</dbReference>
<proteinExistence type="predicted"/>
<sequence length="103" mass="11104">MESWIICNEYVCVSEGNTPSSANHCSICNFLNAFNVDLKYPNSSRIKGHSVAHVPCLLIDPIGMNDGRNNSSTAFSVITTVPAGTSIPPDVPIRNNVTFVHLA</sequence>
<organism evidence="1 2">
    <name type="scientific">Dermatophagoides pteronyssinus</name>
    <name type="common">European house dust mite</name>
    <dbReference type="NCBI Taxonomy" id="6956"/>
    <lineage>
        <taxon>Eukaryota</taxon>
        <taxon>Metazoa</taxon>
        <taxon>Ecdysozoa</taxon>
        <taxon>Arthropoda</taxon>
        <taxon>Chelicerata</taxon>
        <taxon>Arachnida</taxon>
        <taxon>Acari</taxon>
        <taxon>Acariformes</taxon>
        <taxon>Sarcoptiformes</taxon>
        <taxon>Astigmata</taxon>
        <taxon>Psoroptidia</taxon>
        <taxon>Analgoidea</taxon>
        <taxon>Pyroglyphidae</taxon>
        <taxon>Dermatophagoidinae</taxon>
        <taxon>Dermatophagoides</taxon>
    </lineage>
</organism>
<gene>
    <name evidence="1" type="ORF">DERP_001322</name>
</gene>
<accession>A0ABQ8JEL8</accession>
<evidence type="ECO:0000313" key="2">
    <source>
        <dbReference type="Proteomes" id="UP000887458"/>
    </source>
</evidence>